<protein>
    <submittedName>
        <fullName evidence="2">Uncharacterized protein</fullName>
    </submittedName>
</protein>
<dbReference type="AlphaFoldDB" id="A0A4U6TTB8"/>
<keyword evidence="3" id="KW-1185">Reference proteome</keyword>
<dbReference type="Gramene" id="TKW03999">
    <property type="protein sequence ID" value="TKW03999"/>
    <property type="gene ID" value="SEVIR_7G080100v2"/>
</dbReference>
<dbReference type="Proteomes" id="UP000298652">
    <property type="component" value="Chromosome 7"/>
</dbReference>
<evidence type="ECO:0000313" key="3">
    <source>
        <dbReference type="Proteomes" id="UP000298652"/>
    </source>
</evidence>
<name>A0A4U6TTB8_SETVI</name>
<sequence>MAKIFCRTSSSLPLTTRIETLSLSLLDLSIWRCCQRRGTPAGSSGSSWAARCPAASAARLEQRSAVAAASGVAWASGGAAGRRAGGAEQAASAHDEHAAGSNIKDGSEREGRGVTVVFSDWWARHGSLGRARVQTCSLHTICHQCCFSFQVRP</sequence>
<organism evidence="2 3">
    <name type="scientific">Setaria viridis</name>
    <name type="common">Green bristlegrass</name>
    <name type="synonym">Setaria italica subsp. viridis</name>
    <dbReference type="NCBI Taxonomy" id="4556"/>
    <lineage>
        <taxon>Eukaryota</taxon>
        <taxon>Viridiplantae</taxon>
        <taxon>Streptophyta</taxon>
        <taxon>Embryophyta</taxon>
        <taxon>Tracheophyta</taxon>
        <taxon>Spermatophyta</taxon>
        <taxon>Magnoliopsida</taxon>
        <taxon>Liliopsida</taxon>
        <taxon>Poales</taxon>
        <taxon>Poaceae</taxon>
        <taxon>PACMAD clade</taxon>
        <taxon>Panicoideae</taxon>
        <taxon>Panicodae</taxon>
        <taxon>Paniceae</taxon>
        <taxon>Cenchrinae</taxon>
        <taxon>Setaria</taxon>
    </lineage>
</organism>
<gene>
    <name evidence="2" type="ORF">SEVIR_7G080100v2</name>
</gene>
<proteinExistence type="predicted"/>
<feature type="region of interest" description="Disordered" evidence="1">
    <location>
        <begin position="85"/>
        <end position="108"/>
    </location>
</feature>
<accession>A0A4U6TTB8</accession>
<evidence type="ECO:0000313" key="2">
    <source>
        <dbReference type="EMBL" id="TKW03999.1"/>
    </source>
</evidence>
<reference evidence="2" key="1">
    <citation type="submission" date="2019-03" db="EMBL/GenBank/DDBJ databases">
        <title>WGS assembly of Setaria viridis.</title>
        <authorList>
            <person name="Huang P."/>
            <person name="Jenkins J."/>
            <person name="Grimwood J."/>
            <person name="Barry K."/>
            <person name="Healey A."/>
            <person name="Mamidi S."/>
            <person name="Sreedasyam A."/>
            <person name="Shu S."/>
            <person name="Feldman M."/>
            <person name="Wu J."/>
            <person name="Yu Y."/>
            <person name="Chen C."/>
            <person name="Johnson J."/>
            <person name="Rokhsar D."/>
            <person name="Baxter I."/>
            <person name="Schmutz J."/>
            <person name="Brutnell T."/>
            <person name="Kellogg E."/>
        </authorList>
    </citation>
    <scope>NUCLEOTIDE SEQUENCE [LARGE SCALE GENOMIC DNA]</scope>
</reference>
<evidence type="ECO:0000256" key="1">
    <source>
        <dbReference type="SAM" id="MobiDB-lite"/>
    </source>
</evidence>
<dbReference type="EMBL" id="CM016558">
    <property type="protein sequence ID" value="TKW03999.1"/>
    <property type="molecule type" value="Genomic_DNA"/>
</dbReference>